<evidence type="ECO:0000313" key="5">
    <source>
        <dbReference type="Proteomes" id="UP000316628"/>
    </source>
</evidence>
<evidence type="ECO:0000256" key="2">
    <source>
        <dbReference type="ARBA" id="ARBA00023163"/>
    </source>
</evidence>
<dbReference type="RefSeq" id="WP_141976294.1">
    <property type="nucleotide sequence ID" value="NZ_VFPP01000001.1"/>
</dbReference>
<comment type="caution">
    <text evidence="4">The sequence shown here is derived from an EMBL/GenBank/DDBJ whole genome shotgun (WGS) entry which is preliminary data.</text>
</comment>
<dbReference type="InterPro" id="IPR029016">
    <property type="entry name" value="GAF-like_dom_sf"/>
</dbReference>
<name>A0A543J8N5_9PSEU</name>
<dbReference type="InterPro" id="IPR036388">
    <property type="entry name" value="WH-like_DNA-bd_sf"/>
</dbReference>
<evidence type="ECO:0000259" key="3">
    <source>
        <dbReference type="PROSITE" id="PS50921"/>
    </source>
</evidence>
<dbReference type="AlphaFoldDB" id="A0A543J8N5"/>
<dbReference type="Pfam" id="PF13185">
    <property type="entry name" value="GAF_2"/>
    <property type="match status" value="1"/>
</dbReference>
<organism evidence="4 5">
    <name type="scientific">Saccharothrix saharensis</name>
    <dbReference type="NCBI Taxonomy" id="571190"/>
    <lineage>
        <taxon>Bacteria</taxon>
        <taxon>Bacillati</taxon>
        <taxon>Actinomycetota</taxon>
        <taxon>Actinomycetes</taxon>
        <taxon>Pseudonocardiales</taxon>
        <taxon>Pseudonocardiaceae</taxon>
        <taxon>Saccharothrix</taxon>
    </lineage>
</organism>
<dbReference type="SUPFAM" id="SSF55781">
    <property type="entry name" value="GAF domain-like"/>
    <property type="match status" value="1"/>
</dbReference>
<dbReference type="Gene3D" id="3.30.450.40">
    <property type="match status" value="1"/>
</dbReference>
<evidence type="ECO:0000256" key="1">
    <source>
        <dbReference type="ARBA" id="ARBA00023015"/>
    </source>
</evidence>
<proteinExistence type="predicted"/>
<protein>
    <submittedName>
        <fullName evidence="4">GAF domain-containing protein</fullName>
    </submittedName>
</protein>
<feature type="domain" description="ANTAR" evidence="3">
    <location>
        <begin position="178"/>
        <end position="239"/>
    </location>
</feature>
<evidence type="ECO:0000313" key="4">
    <source>
        <dbReference type="EMBL" id="TQM79179.1"/>
    </source>
</evidence>
<dbReference type="Gene3D" id="1.10.10.10">
    <property type="entry name" value="Winged helix-like DNA-binding domain superfamily/Winged helix DNA-binding domain"/>
    <property type="match status" value="1"/>
</dbReference>
<dbReference type="EMBL" id="VFPP01000001">
    <property type="protein sequence ID" value="TQM79179.1"/>
    <property type="molecule type" value="Genomic_DNA"/>
</dbReference>
<dbReference type="Pfam" id="PF03861">
    <property type="entry name" value="ANTAR"/>
    <property type="match status" value="1"/>
</dbReference>
<dbReference type="PIRSF" id="PIRSF036625">
    <property type="entry name" value="GAF_ANTAR"/>
    <property type="match status" value="1"/>
</dbReference>
<gene>
    <name evidence="4" type="ORF">FHX81_1475</name>
</gene>
<keyword evidence="5" id="KW-1185">Reference proteome</keyword>
<dbReference type="OrthoDB" id="4929862at2"/>
<dbReference type="SMART" id="SM01012">
    <property type="entry name" value="ANTAR"/>
    <property type="match status" value="1"/>
</dbReference>
<dbReference type="InterPro" id="IPR005561">
    <property type="entry name" value="ANTAR"/>
</dbReference>
<keyword evidence="2" id="KW-0804">Transcription</keyword>
<dbReference type="SMART" id="SM00065">
    <property type="entry name" value="GAF"/>
    <property type="match status" value="1"/>
</dbReference>
<reference evidence="4 5" key="1">
    <citation type="submission" date="2019-06" db="EMBL/GenBank/DDBJ databases">
        <title>Sequencing the genomes of 1000 actinobacteria strains.</title>
        <authorList>
            <person name="Klenk H.-P."/>
        </authorList>
    </citation>
    <scope>NUCLEOTIDE SEQUENCE [LARGE SCALE GENOMIC DNA]</scope>
    <source>
        <strain evidence="4 5">DSM 45456</strain>
    </source>
</reference>
<dbReference type="Proteomes" id="UP000316628">
    <property type="component" value="Unassembled WGS sequence"/>
</dbReference>
<dbReference type="GO" id="GO:0003723">
    <property type="term" value="F:RNA binding"/>
    <property type="evidence" value="ECO:0007669"/>
    <property type="project" value="InterPro"/>
</dbReference>
<dbReference type="InterPro" id="IPR003018">
    <property type="entry name" value="GAF"/>
</dbReference>
<accession>A0A543J8N5</accession>
<keyword evidence="1" id="KW-0805">Transcription regulation</keyword>
<sequence length="247" mass="27077">MADTGTDDLHGVIRRLDDVTAALADLSQVLDEEEDLAAIMDRVCRQVVGAIPDADLASVTVLRDGTPASLAWTDEHTLAVDRAQYDAGEGPCLEAAASREMRRVAVAEAADRWPAFTRAATHLGIGSYLSAPLLLGEQYHGSLNLYGRQTHGFRELDAALLELFTTAAEAALRNSRRYLRARRQVGQLHEALESRAVIDQAKGIVMAVHRVSADDAFTMLVNRSQQENRKLHELAEHFLDEAIRPDA</sequence>
<dbReference type="PROSITE" id="PS50921">
    <property type="entry name" value="ANTAR"/>
    <property type="match status" value="1"/>
</dbReference>
<dbReference type="InterPro" id="IPR012074">
    <property type="entry name" value="GAF_ANTAR"/>
</dbReference>